<dbReference type="OrthoDB" id="2985014at2759"/>
<dbReference type="GO" id="GO:0016020">
    <property type="term" value="C:membrane"/>
    <property type="evidence" value="ECO:0007669"/>
    <property type="project" value="UniProtKB-SubCell"/>
</dbReference>
<dbReference type="GeneID" id="37201044"/>
<keyword evidence="4" id="KW-1133">Transmembrane helix</keyword>
<dbReference type="GO" id="GO:0016829">
    <property type="term" value="F:lyase activity"/>
    <property type="evidence" value="ECO:0007669"/>
    <property type="project" value="InterPro"/>
</dbReference>
<evidence type="ECO:0000256" key="2">
    <source>
        <dbReference type="ARBA" id="ARBA00006757"/>
    </source>
</evidence>
<keyword evidence="3" id="KW-0812">Transmembrane</keyword>
<protein>
    <submittedName>
        <fullName evidence="6">Uncharacterized protein</fullName>
    </submittedName>
</protein>
<evidence type="ECO:0000256" key="5">
    <source>
        <dbReference type="ARBA" id="ARBA00023136"/>
    </source>
</evidence>
<organism evidence="6 7">
    <name type="scientific">Aspergillus homomorphus (strain CBS 101889)</name>
    <dbReference type="NCBI Taxonomy" id="1450537"/>
    <lineage>
        <taxon>Eukaryota</taxon>
        <taxon>Fungi</taxon>
        <taxon>Dikarya</taxon>
        <taxon>Ascomycota</taxon>
        <taxon>Pezizomycotina</taxon>
        <taxon>Eurotiomycetes</taxon>
        <taxon>Eurotiomycetidae</taxon>
        <taxon>Eurotiales</taxon>
        <taxon>Aspergillaceae</taxon>
        <taxon>Aspergillus</taxon>
        <taxon>Aspergillus subgen. Circumdati</taxon>
    </lineage>
</organism>
<dbReference type="EMBL" id="KZ824272">
    <property type="protein sequence ID" value="RAL15221.1"/>
    <property type="molecule type" value="Genomic_DNA"/>
</dbReference>
<comment type="subcellular location">
    <subcellularLocation>
        <location evidence="1">Membrane</location>
        <topology evidence="1">Multi-pass membrane protein</topology>
    </subcellularLocation>
</comment>
<keyword evidence="7" id="KW-1185">Reference proteome</keyword>
<evidence type="ECO:0000256" key="1">
    <source>
        <dbReference type="ARBA" id="ARBA00004141"/>
    </source>
</evidence>
<proteinExistence type="inferred from homology"/>
<evidence type="ECO:0000256" key="3">
    <source>
        <dbReference type="ARBA" id="ARBA00022692"/>
    </source>
</evidence>
<evidence type="ECO:0000256" key="4">
    <source>
        <dbReference type="ARBA" id="ARBA00022989"/>
    </source>
</evidence>
<dbReference type="RefSeq" id="XP_025554375.1">
    <property type="nucleotide sequence ID" value="XM_025696755.1"/>
</dbReference>
<dbReference type="InterPro" id="IPR039020">
    <property type="entry name" value="PaxB-like"/>
</dbReference>
<evidence type="ECO:0000313" key="7">
    <source>
        <dbReference type="Proteomes" id="UP000248961"/>
    </source>
</evidence>
<reference evidence="6 7" key="1">
    <citation type="submission" date="2018-02" db="EMBL/GenBank/DDBJ databases">
        <title>The genomes of Aspergillus section Nigri reveals drivers in fungal speciation.</title>
        <authorList>
            <consortium name="DOE Joint Genome Institute"/>
            <person name="Vesth T.C."/>
            <person name="Nybo J."/>
            <person name="Theobald S."/>
            <person name="Brandl J."/>
            <person name="Frisvad J.C."/>
            <person name="Nielsen K.F."/>
            <person name="Lyhne E.K."/>
            <person name="Kogle M.E."/>
            <person name="Kuo A."/>
            <person name="Riley R."/>
            <person name="Clum A."/>
            <person name="Nolan M."/>
            <person name="Lipzen A."/>
            <person name="Salamov A."/>
            <person name="Henrissat B."/>
            <person name="Wiebenga A."/>
            <person name="De vries R.P."/>
            <person name="Grigoriev I.V."/>
            <person name="Mortensen U.H."/>
            <person name="Andersen M.R."/>
            <person name="Baker S.E."/>
        </authorList>
    </citation>
    <scope>NUCLEOTIDE SEQUENCE [LARGE SCALE GENOMIC DNA]</scope>
    <source>
        <strain evidence="6 7">CBS 101889</strain>
    </source>
</reference>
<dbReference type="Pfam" id="PF25129">
    <property type="entry name" value="Pyr4-TMTC"/>
    <property type="match status" value="1"/>
</dbReference>
<keyword evidence="5" id="KW-0472">Membrane</keyword>
<gene>
    <name evidence="6" type="ORF">BO97DRAFT_422010</name>
</gene>
<dbReference type="VEuPathDB" id="FungiDB:BO97DRAFT_422010"/>
<dbReference type="AlphaFoldDB" id="A0A395I4U6"/>
<name>A0A395I4U6_ASPHC</name>
<accession>A0A395I4U6</accession>
<dbReference type="Proteomes" id="UP000248961">
    <property type="component" value="Unassembled WGS sequence"/>
</dbReference>
<comment type="similarity">
    <text evidence="2">Belongs to the paxB family.</text>
</comment>
<evidence type="ECO:0000313" key="6">
    <source>
        <dbReference type="EMBL" id="RAL15221.1"/>
    </source>
</evidence>
<sequence>MSHTLEIEDPKRPYVFTNGRASTFVIADHPSLPDAAEYRTGTKLWLLMITLEAPTMSCLGPRSCCLRSLWSAVAIAIDQVLFVNQLSHNPSGVVPGPSGKNINSTGLMQIIASLPPVEPTAAMIAFDCSIIQTGYLVVGLACATLGESLLIEWGNASPAYQAVRPLTNLYFGGTTLGWVTHYVGMGYISMKHKSYAMAIMNLQ</sequence>